<sequence>MNQYHVNTFKEAYGLIKELGILPLANLIPDYPSMESITDKSSWHTGSEADPWLWRARFPSEGLAAYGKFIKKKNVLISKEFLPYVHAVLGSNRSIKARYEAGLLSREASLLFNTIRENEGIDTRLLRKTAGMSDKEDKKKFDRGLVELQSSLDIVISGTKMKMNEEGEKNGWSSTSFESMSHWAQNQDIPLKKVDKEKAKKFLLNHFEAHSTENGMKFLDKIFGLSKIESNSL</sequence>
<name>A0A3L7JZU3_9BACI</name>
<keyword evidence="2" id="KW-1185">Reference proteome</keyword>
<dbReference type="InterPro" id="IPR056298">
    <property type="entry name" value="AlkZ-rel"/>
</dbReference>
<organism evidence="1 2">
    <name type="scientific">Falsibacillus albus</name>
    <dbReference type="NCBI Taxonomy" id="2478915"/>
    <lineage>
        <taxon>Bacteria</taxon>
        <taxon>Bacillati</taxon>
        <taxon>Bacillota</taxon>
        <taxon>Bacilli</taxon>
        <taxon>Bacillales</taxon>
        <taxon>Bacillaceae</taxon>
        <taxon>Falsibacillus</taxon>
    </lineage>
</organism>
<protein>
    <submittedName>
        <fullName evidence="1">Uncharacterized protein</fullName>
    </submittedName>
</protein>
<evidence type="ECO:0000313" key="2">
    <source>
        <dbReference type="Proteomes" id="UP000276770"/>
    </source>
</evidence>
<dbReference type="RefSeq" id="WP_121680160.1">
    <property type="nucleotide sequence ID" value="NZ_RCVZ01000004.1"/>
</dbReference>
<gene>
    <name evidence="1" type="ORF">D9X91_08465</name>
</gene>
<evidence type="ECO:0000313" key="1">
    <source>
        <dbReference type="EMBL" id="RLQ96307.1"/>
    </source>
</evidence>
<accession>A0A3L7JZU3</accession>
<dbReference type="AlphaFoldDB" id="A0A3L7JZU3"/>
<proteinExistence type="predicted"/>
<dbReference type="Proteomes" id="UP000276770">
    <property type="component" value="Unassembled WGS sequence"/>
</dbReference>
<reference evidence="1 2" key="1">
    <citation type="submission" date="2018-10" db="EMBL/GenBank/DDBJ databases">
        <title>Falsibacillus sp. genome draft.</title>
        <authorList>
            <person name="Shi S."/>
        </authorList>
    </citation>
    <scope>NUCLEOTIDE SEQUENCE [LARGE SCALE GENOMIC DNA]</scope>
    <source>
        <strain evidence="1 2">GY 10110</strain>
    </source>
</reference>
<dbReference type="Pfam" id="PF24741">
    <property type="entry name" value="AlkZ-rel"/>
    <property type="match status" value="1"/>
</dbReference>
<dbReference type="EMBL" id="RCVZ01000004">
    <property type="protein sequence ID" value="RLQ96307.1"/>
    <property type="molecule type" value="Genomic_DNA"/>
</dbReference>
<dbReference type="OrthoDB" id="1067148at2"/>
<comment type="caution">
    <text evidence="1">The sequence shown here is derived from an EMBL/GenBank/DDBJ whole genome shotgun (WGS) entry which is preliminary data.</text>
</comment>